<sequence>MTQSLEQFREQVLQDPSLSEQFKTVSNSDEFAALAVQLGQRLGYSFTAEDVKAAIAQYSPSGSFELSDAQLETVAGGDTNTYVCGTDYQTNANPCN</sequence>
<proteinExistence type="predicted"/>
<organism evidence="2">
    <name type="scientific">Cyanothece sp. (strain PCC 7425 / ATCC 29141)</name>
    <dbReference type="NCBI Taxonomy" id="395961"/>
    <lineage>
        <taxon>Bacteria</taxon>
        <taxon>Bacillati</taxon>
        <taxon>Cyanobacteriota</taxon>
        <taxon>Cyanophyceae</taxon>
        <taxon>Gomontiellales</taxon>
        <taxon>Cyanothecaceae</taxon>
        <taxon>Cyanothece</taxon>
    </lineage>
</organism>
<dbReference type="eggNOG" id="ENOG5034CC1">
    <property type="taxonomic scope" value="Bacteria"/>
</dbReference>
<gene>
    <name evidence="2" type="ordered locus">Cyan7425_3053</name>
</gene>
<name>B8HM27_CYAP4</name>
<evidence type="ECO:0000259" key="1">
    <source>
        <dbReference type="Pfam" id="PF07862"/>
    </source>
</evidence>
<dbReference type="InterPro" id="IPR012903">
    <property type="entry name" value="Nif11"/>
</dbReference>
<dbReference type="OrthoDB" id="465586at2"/>
<dbReference type="Pfam" id="PF07862">
    <property type="entry name" value="Nif11"/>
    <property type="match status" value="1"/>
</dbReference>
<dbReference type="HOGENOM" id="CLU_178480_0_0_3"/>
<feature type="domain" description="Nif11" evidence="1">
    <location>
        <begin position="3"/>
        <end position="50"/>
    </location>
</feature>
<reference evidence="2" key="1">
    <citation type="submission" date="2009-01" db="EMBL/GenBank/DDBJ databases">
        <title>Complete sequence of chromosome Cyanothece sp. PCC 7425.</title>
        <authorList>
            <consortium name="US DOE Joint Genome Institute"/>
            <person name="Lucas S."/>
            <person name="Copeland A."/>
            <person name="Lapidus A."/>
            <person name="Glavina del Rio T."/>
            <person name="Dalin E."/>
            <person name="Tice H."/>
            <person name="Bruce D."/>
            <person name="Goodwin L."/>
            <person name="Pitluck S."/>
            <person name="Sims D."/>
            <person name="Meineke L."/>
            <person name="Brettin T."/>
            <person name="Detter J.C."/>
            <person name="Han C."/>
            <person name="Larimer F."/>
            <person name="Land M."/>
            <person name="Hauser L."/>
            <person name="Kyrpides N."/>
            <person name="Ovchinnikova G."/>
            <person name="Liberton M."/>
            <person name="Stoeckel J."/>
            <person name="Banerjee A."/>
            <person name="Singh A."/>
            <person name="Page L."/>
            <person name="Sato H."/>
            <person name="Zhao L."/>
            <person name="Sherman L."/>
            <person name="Pakrasi H."/>
            <person name="Richardson P."/>
        </authorList>
    </citation>
    <scope>NUCLEOTIDE SEQUENCE</scope>
    <source>
        <strain evidence="2">PCC 7425</strain>
    </source>
</reference>
<dbReference type="AlphaFoldDB" id="B8HM27"/>
<evidence type="ECO:0000313" key="2">
    <source>
        <dbReference type="EMBL" id="ACL45387.1"/>
    </source>
</evidence>
<dbReference type="KEGG" id="cyn:Cyan7425_3053"/>
<dbReference type="NCBIfam" id="TIGR03798">
    <property type="entry name" value="leader_Nif11"/>
    <property type="match status" value="1"/>
</dbReference>
<accession>B8HM27</accession>
<protein>
    <recommendedName>
        <fullName evidence="1">Nif11 domain-containing protein</fullName>
    </recommendedName>
</protein>
<dbReference type="EMBL" id="CP001344">
    <property type="protein sequence ID" value="ACL45387.1"/>
    <property type="molecule type" value="Genomic_DNA"/>
</dbReference>
<dbReference type="InterPro" id="IPR022516">
    <property type="entry name" value="CHP03798_Ocin"/>
</dbReference>